<dbReference type="PANTHER" id="PTHR21075:SF0">
    <property type="entry name" value="ANAEROBIC RIBONUCLEOSIDE-TRIPHOSPHATE REDUCTASE"/>
    <property type="match status" value="1"/>
</dbReference>
<dbReference type="SUPFAM" id="SSF51998">
    <property type="entry name" value="PFL-like glycyl radical enzymes"/>
    <property type="match status" value="1"/>
</dbReference>
<keyword evidence="1" id="KW-0560">Oxidoreductase</keyword>
<dbReference type="EMBL" id="SJDU01000150">
    <property type="protein sequence ID" value="TKZ35155.1"/>
    <property type="molecule type" value="Genomic_DNA"/>
</dbReference>
<keyword evidence="2" id="KW-1185">Reference proteome</keyword>
<evidence type="ECO:0000313" key="2">
    <source>
        <dbReference type="Proteomes" id="UP000310168"/>
    </source>
</evidence>
<comment type="caution">
    <text evidence="1">The sequence shown here is derived from an EMBL/GenBank/DDBJ whole genome shotgun (WGS) entry which is preliminary data.</text>
</comment>
<name>A0ABY2TQR1_9SPIR</name>
<dbReference type="NCBIfam" id="TIGR02487">
    <property type="entry name" value="NrdD"/>
    <property type="match status" value="1"/>
</dbReference>
<dbReference type="Gene3D" id="3.20.70.20">
    <property type="match status" value="1"/>
</dbReference>
<accession>A0ABY2TQR1</accession>
<protein>
    <submittedName>
        <fullName evidence="1">Anaerobic ribonucleoside-triphosphate reductase</fullName>
        <ecNumber evidence="1">1.17.4.2</ecNumber>
    </submittedName>
</protein>
<dbReference type="RefSeq" id="WP_137998364.1">
    <property type="nucleotide sequence ID" value="NZ_SJDU01000150.1"/>
</dbReference>
<reference evidence="1 2" key="1">
    <citation type="journal article" date="2019" name="Anaerobe">
        <title>Brachyspira catarrhinii sp. nov., an anaerobic intestinal spirochaete isolated from vervet monkeys may have been misidentified as Brachyspira aalborgi in previous studies.</title>
        <authorList>
            <person name="Phillips N.D."/>
            <person name="La T."/>
            <person name="Hampson D.J."/>
        </authorList>
    </citation>
    <scope>NUCLEOTIDE SEQUENCE [LARGE SCALE GENOMIC DNA]</scope>
    <source>
        <strain evidence="1 2">Z12</strain>
    </source>
</reference>
<proteinExistence type="predicted"/>
<dbReference type="Pfam" id="PF13597">
    <property type="entry name" value="NRDD"/>
    <property type="match status" value="1"/>
</dbReference>
<gene>
    <name evidence="1" type="primary">nrdD</name>
    <name evidence="1" type="ORF">EZH24_06735</name>
</gene>
<dbReference type="Proteomes" id="UP000310168">
    <property type="component" value="Unassembled WGS sequence"/>
</dbReference>
<dbReference type="InterPro" id="IPR012833">
    <property type="entry name" value="NrdD"/>
</dbReference>
<organism evidence="1 2">
    <name type="scientific">Brachyspira catarrhinii</name>
    <dbReference type="NCBI Taxonomy" id="2528966"/>
    <lineage>
        <taxon>Bacteria</taxon>
        <taxon>Pseudomonadati</taxon>
        <taxon>Spirochaetota</taxon>
        <taxon>Spirochaetia</taxon>
        <taxon>Brachyspirales</taxon>
        <taxon>Brachyspiraceae</taxon>
        <taxon>Brachyspira</taxon>
    </lineage>
</organism>
<sequence length="574" mass="66084">MTKFSNENAAERYSYIGHIYRKSERMQKEECLNLLSKELSDLHRNGYIHIHDLDAYGLTYNCLAFNIDNCFPYHEYEGLSDYRKILKLFNFYRELFVKIGNEQSGGEAFANFDIDTAKILTNLGVENSKDNLSLIKECISEFIYWCNNCHDRMGMVNYYITLNIGLANDEYSYQICEITIDAFSEMPSDVFKPNIVFKVKSGVNLEKDSPNYNLFIKSLMCTSKKMIPTYLLCDSKPNKGIDPKLLSVMGCRTRIVDNIFGKEGSIGRGNIANISVNLPRLALEIVNDNNIIDEDSKFEALKSKWLTIAEQVTEILLDRYNRLNKLDSSFFPTNSKYNLWIENFDIDKNVENIFRHGTLSIGFIGLSETIEIITGNKFYLNDKAMDMAYNFVKFMREYTDKCIKKYNLNFSLLATSGELISGRFCDIDSKLYEHNVLKKGFYTNSFHVDVDSLISGFDKIDKEAPFHLLSNGGCITYIELGEVPIGNHMALEEYINYALNAGIHYLGFNFPLDICNMCGSRGIFDKCDECGSDDIKKIRRVSGYLEILDQFTNGKYLEAKKRDVNYYDNSHRRS</sequence>
<dbReference type="GO" id="GO:0008998">
    <property type="term" value="F:ribonucleoside-triphosphate reductase (thioredoxin) activity"/>
    <property type="evidence" value="ECO:0007669"/>
    <property type="project" value="UniProtKB-EC"/>
</dbReference>
<dbReference type="EC" id="1.17.4.2" evidence="1"/>
<evidence type="ECO:0000313" key="1">
    <source>
        <dbReference type="EMBL" id="TKZ35155.1"/>
    </source>
</evidence>
<dbReference type="PANTHER" id="PTHR21075">
    <property type="entry name" value="ANAEROBIC RIBONUCLEOSIDE-TRIPHOSPHATE REDUCTASE"/>
    <property type="match status" value="1"/>
</dbReference>